<comment type="caution">
    <text evidence="1">The sequence shown here is derived from an EMBL/GenBank/DDBJ whole genome shotgun (WGS) entry which is preliminary data.</text>
</comment>
<dbReference type="RefSeq" id="WP_036590171.1">
    <property type="nucleotide sequence ID" value="NZ_JAMDLY010000011.1"/>
</dbReference>
<organism evidence="1 2">
    <name type="scientific">Paenibacillus alvei</name>
    <name type="common">Bacillus alvei</name>
    <dbReference type="NCBI Taxonomy" id="44250"/>
    <lineage>
        <taxon>Bacteria</taxon>
        <taxon>Bacillati</taxon>
        <taxon>Bacillota</taxon>
        <taxon>Bacilli</taxon>
        <taxon>Bacillales</taxon>
        <taxon>Paenibacillaceae</taxon>
        <taxon>Paenibacillus</taxon>
    </lineage>
</organism>
<dbReference type="SUPFAM" id="SSF52266">
    <property type="entry name" value="SGNH hydrolase"/>
    <property type="match status" value="1"/>
</dbReference>
<evidence type="ECO:0008006" key="3">
    <source>
        <dbReference type="Google" id="ProtNLM"/>
    </source>
</evidence>
<name>A0ABT4E8J6_PAEAL</name>
<proteinExistence type="predicted"/>
<dbReference type="Proteomes" id="UP001527090">
    <property type="component" value="Unassembled WGS sequence"/>
</dbReference>
<evidence type="ECO:0000313" key="1">
    <source>
        <dbReference type="EMBL" id="MCY9530064.1"/>
    </source>
</evidence>
<sequence>MSSPQEERYAYIIDFNQALKQLPDEVKVNYVDLSALFTVNNIRYADDGVHFKPDFYPQLLDYLKDTTSPERIIVFHNLMNLNHLGLDTKVAIACL</sequence>
<dbReference type="Gene3D" id="3.40.50.1110">
    <property type="entry name" value="SGNH hydrolase"/>
    <property type="match status" value="1"/>
</dbReference>
<accession>A0ABT4E8J6</accession>
<keyword evidence="2" id="KW-1185">Reference proteome</keyword>
<reference evidence="1 2" key="1">
    <citation type="submission" date="2022-05" db="EMBL/GenBank/DDBJ databases">
        <title>Genome Sequencing of Bee-Associated Microbes.</title>
        <authorList>
            <person name="Dunlap C."/>
        </authorList>
    </citation>
    <scope>NUCLEOTIDE SEQUENCE [LARGE SCALE GENOMIC DNA]</scope>
    <source>
        <strain evidence="1 2">NRRL NRS-750</strain>
    </source>
</reference>
<dbReference type="InterPro" id="IPR036514">
    <property type="entry name" value="SGNH_hydro_sf"/>
</dbReference>
<dbReference type="EMBL" id="JAMDLY010000011">
    <property type="protein sequence ID" value="MCY9530064.1"/>
    <property type="molecule type" value="Genomic_DNA"/>
</dbReference>
<evidence type="ECO:0000313" key="2">
    <source>
        <dbReference type="Proteomes" id="UP001527090"/>
    </source>
</evidence>
<protein>
    <recommendedName>
        <fullName evidence="3">SGNH hydrolase-type esterase domain-containing protein</fullName>
    </recommendedName>
</protein>
<gene>
    <name evidence="1" type="ORF">M5X04_12075</name>
</gene>